<protein>
    <submittedName>
        <fullName evidence="2">Uncharacterized protein</fullName>
    </submittedName>
</protein>
<name>A0A0G4H0S8_VITBC</name>
<reference evidence="2 3" key="1">
    <citation type="submission" date="2014-11" db="EMBL/GenBank/DDBJ databases">
        <authorList>
            <person name="Zhu J."/>
            <person name="Qi W."/>
            <person name="Song R."/>
        </authorList>
    </citation>
    <scope>NUCLEOTIDE SEQUENCE [LARGE SCALE GENOMIC DNA]</scope>
</reference>
<sequence>MRQMGRRQAACSGGDATLGGESIASDPATVVRLSDEESGRQYEALDDVDVLIQRLLNAGESQLPSIVYNSLSLVNSKQFEYRFKNMIERAPDSEEKRRLSALLVRVYKLEEEIVAEGRDKLTAAESQAQDLLQIATNEKGEFYYPLPWEVKERVRTFMRDPANLQQIDDGQLFSIQRWYEKGQADERAFHILPTLELILESWASQTVLNEIENDKRLNPSSWMATSAAGQVLQKLFQTERQWWCEELESDLMPRGPEGETKCSVETVRETLEEVMKDIALRQNMGSRKQTILVDYFRSVGKCLRDVEDKHEQVVKEHLAEETESFTRLPPQ</sequence>
<organism evidence="2 3">
    <name type="scientific">Vitrella brassicaformis (strain CCMP3155)</name>
    <dbReference type="NCBI Taxonomy" id="1169540"/>
    <lineage>
        <taxon>Eukaryota</taxon>
        <taxon>Sar</taxon>
        <taxon>Alveolata</taxon>
        <taxon>Colpodellida</taxon>
        <taxon>Vitrellaceae</taxon>
        <taxon>Vitrella</taxon>
    </lineage>
</organism>
<dbReference type="EMBL" id="CDMY01000929">
    <property type="protein sequence ID" value="CEM37161.1"/>
    <property type="molecule type" value="Genomic_DNA"/>
</dbReference>
<evidence type="ECO:0000256" key="1">
    <source>
        <dbReference type="SAM" id="MobiDB-lite"/>
    </source>
</evidence>
<dbReference type="VEuPathDB" id="CryptoDB:Vbra_6446"/>
<dbReference type="PANTHER" id="PTHR36348">
    <property type="entry name" value="EXPRESSED PROTEIN"/>
    <property type="match status" value="1"/>
</dbReference>
<dbReference type="PANTHER" id="PTHR36348:SF1">
    <property type="entry name" value="EXPRESSED PROTEIN"/>
    <property type="match status" value="1"/>
</dbReference>
<accession>A0A0G4H0S8</accession>
<keyword evidence="3" id="KW-1185">Reference proteome</keyword>
<feature type="region of interest" description="Disordered" evidence="1">
    <location>
        <begin position="1"/>
        <end position="22"/>
    </location>
</feature>
<dbReference type="InParanoid" id="A0A0G4H0S8"/>
<dbReference type="AlphaFoldDB" id="A0A0G4H0S8"/>
<proteinExistence type="predicted"/>
<evidence type="ECO:0000313" key="2">
    <source>
        <dbReference type="EMBL" id="CEM37161.1"/>
    </source>
</evidence>
<evidence type="ECO:0000313" key="3">
    <source>
        <dbReference type="Proteomes" id="UP000041254"/>
    </source>
</evidence>
<gene>
    <name evidence="2" type="ORF">Vbra_6446</name>
</gene>
<dbReference type="Proteomes" id="UP000041254">
    <property type="component" value="Unassembled WGS sequence"/>
</dbReference>